<accession>A0A3Q0S6P4</accession>
<dbReference type="PANTHER" id="PTHR11339">
    <property type="entry name" value="EXTRACELLULAR MATRIX GLYCOPROTEIN RELATED"/>
    <property type="match status" value="1"/>
</dbReference>
<sequence length="104" mass="11577">MSFTGTPRPSCKIHRNTTYLYTKNCRSVNQVELTSCEGSCGASYSMYSAEVNNMTHSCTCCQEMETSKKKVLVQCSDNTTEEYTYISVDKCGCKAAECKESSED</sequence>
<dbReference type="Ensembl" id="ENSACIT00000018989.1">
    <property type="protein sequence ID" value="ENSACIP00000018492.1"/>
    <property type="gene ID" value="ENSACIG00000014431.1"/>
</dbReference>
<dbReference type="GO" id="GO:0005615">
    <property type="term" value="C:extracellular space"/>
    <property type="evidence" value="ECO:0007669"/>
    <property type="project" value="TreeGrafter"/>
</dbReference>
<evidence type="ECO:0000313" key="6">
    <source>
        <dbReference type="Ensembl" id="ENSACIP00000018492.1"/>
    </source>
</evidence>
<dbReference type="InterPro" id="IPR006208">
    <property type="entry name" value="Glyco_hormone_CN"/>
</dbReference>
<name>A0A3Q0S6P4_AMPCI</name>
<keyword evidence="3 4" id="KW-1015">Disulfide bond</keyword>
<reference evidence="6" key="2">
    <citation type="submission" date="2025-09" db="UniProtKB">
        <authorList>
            <consortium name="Ensembl"/>
        </authorList>
    </citation>
    <scope>IDENTIFICATION</scope>
</reference>
<organism evidence="6 7">
    <name type="scientific">Amphilophus citrinellus</name>
    <name type="common">Midas cichlid</name>
    <name type="synonym">Cichlasoma citrinellum</name>
    <dbReference type="NCBI Taxonomy" id="61819"/>
    <lineage>
        <taxon>Eukaryota</taxon>
        <taxon>Metazoa</taxon>
        <taxon>Chordata</taxon>
        <taxon>Craniata</taxon>
        <taxon>Vertebrata</taxon>
        <taxon>Euteleostomi</taxon>
        <taxon>Actinopterygii</taxon>
        <taxon>Neopterygii</taxon>
        <taxon>Teleostei</taxon>
        <taxon>Neoteleostei</taxon>
        <taxon>Acanthomorphata</taxon>
        <taxon>Ovalentaria</taxon>
        <taxon>Cichlomorphae</taxon>
        <taxon>Cichliformes</taxon>
        <taxon>Cichlidae</taxon>
        <taxon>New World cichlids</taxon>
        <taxon>Cichlasomatinae</taxon>
        <taxon>Heroini</taxon>
        <taxon>Amphilophus</taxon>
    </lineage>
</organism>
<evidence type="ECO:0000259" key="5">
    <source>
        <dbReference type="PROSITE" id="PS01225"/>
    </source>
</evidence>
<reference evidence="6" key="1">
    <citation type="submission" date="2025-08" db="UniProtKB">
        <authorList>
            <consortium name="Ensembl"/>
        </authorList>
    </citation>
    <scope>IDENTIFICATION</scope>
</reference>
<keyword evidence="2" id="KW-0964">Secreted</keyword>
<dbReference type="PROSITE" id="PS01225">
    <property type="entry name" value="CTCK_2"/>
    <property type="match status" value="1"/>
</dbReference>
<dbReference type="GeneTree" id="ENSGT01150000287139"/>
<dbReference type="InterPro" id="IPR029034">
    <property type="entry name" value="Cystine-knot_cytokine"/>
</dbReference>
<dbReference type="Gene3D" id="2.10.90.10">
    <property type="entry name" value="Cystine-knot cytokines"/>
    <property type="match status" value="1"/>
</dbReference>
<evidence type="ECO:0000256" key="2">
    <source>
        <dbReference type="ARBA" id="ARBA00022525"/>
    </source>
</evidence>
<feature type="disulfide bond" evidence="4">
    <location>
        <begin position="11"/>
        <end position="61"/>
    </location>
</feature>
<dbReference type="SUPFAM" id="SSF57501">
    <property type="entry name" value="Cystine-knot cytokines"/>
    <property type="match status" value="1"/>
</dbReference>
<dbReference type="SMART" id="SM00041">
    <property type="entry name" value="CT"/>
    <property type="match status" value="1"/>
</dbReference>
<protein>
    <recommendedName>
        <fullName evidence="5">CTCK domain-containing protein</fullName>
    </recommendedName>
</protein>
<comment type="caution">
    <text evidence="4">Lacks conserved residue(s) required for the propagation of feature annotation.</text>
</comment>
<feature type="domain" description="CTCK" evidence="5">
    <location>
        <begin position="11"/>
        <end position="99"/>
    </location>
</feature>
<dbReference type="AlphaFoldDB" id="A0A3Q0S6P4"/>
<evidence type="ECO:0000256" key="4">
    <source>
        <dbReference type="PROSITE-ProRule" id="PRU00039"/>
    </source>
</evidence>
<comment type="subcellular location">
    <subcellularLocation>
        <location evidence="1">Secreted</location>
    </subcellularLocation>
</comment>
<dbReference type="Pfam" id="PF00007">
    <property type="entry name" value="Cys_knot"/>
    <property type="match status" value="1"/>
</dbReference>
<dbReference type="Proteomes" id="UP000261340">
    <property type="component" value="Unplaced"/>
</dbReference>
<dbReference type="GO" id="GO:0031012">
    <property type="term" value="C:extracellular matrix"/>
    <property type="evidence" value="ECO:0007669"/>
    <property type="project" value="TreeGrafter"/>
</dbReference>
<dbReference type="PROSITE" id="PS01185">
    <property type="entry name" value="CTCK_1"/>
    <property type="match status" value="1"/>
</dbReference>
<dbReference type="PANTHER" id="PTHR11339:SF386">
    <property type="entry name" value="HEMOLECTIN, ISOFORM A"/>
    <property type="match status" value="1"/>
</dbReference>
<dbReference type="OMA" id="ECKESSE"/>
<proteinExistence type="predicted"/>
<dbReference type="InterPro" id="IPR006207">
    <property type="entry name" value="Cys_knot_C"/>
</dbReference>
<keyword evidence="7" id="KW-1185">Reference proteome</keyword>
<evidence type="ECO:0000313" key="7">
    <source>
        <dbReference type="Proteomes" id="UP000261340"/>
    </source>
</evidence>
<evidence type="ECO:0000256" key="1">
    <source>
        <dbReference type="ARBA" id="ARBA00004613"/>
    </source>
</evidence>
<evidence type="ECO:0000256" key="3">
    <source>
        <dbReference type="ARBA" id="ARBA00023157"/>
    </source>
</evidence>
<dbReference type="InterPro" id="IPR050780">
    <property type="entry name" value="Mucin_vWF_Thrombospondin_sf"/>
</dbReference>